<proteinExistence type="predicted"/>
<dbReference type="AlphaFoldDB" id="A0A920CJ33"/>
<evidence type="ECO:0000313" key="3">
    <source>
        <dbReference type="EMBL" id="GIO42311.1"/>
    </source>
</evidence>
<dbReference type="InterPro" id="IPR036582">
    <property type="entry name" value="Mao_N_sf"/>
</dbReference>
<organism evidence="3 4">
    <name type="scientific">Paenibacillus apis</name>
    <dbReference type="NCBI Taxonomy" id="1792174"/>
    <lineage>
        <taxon>Bacteria</taxon>
        <taxon>Bacillati</taxon>
        <taxon>Bacillota</taxon>
        <taxon>Bacilli</taxon>
        <taxon>Bacillales</taxon>
        <taxon>Paenibacillaceae</taxon>
        <taxon>Paenibacillus</taxon>
    </lineage>
</organism>
<evidence type="ECO:0000259" key="2">
    <source>
        <dbReference type="Pfam" id="PF07833"/>
    </source>
</evidence>
<dbReference type="SUPFAM" id="SSF55383">
    <property type="entry name" value="Copper amine oxidase, domain N"/>
    <property type="match status" value="1"/>
</dbReference>
<dbReference type="EMBL" id="BORS01000006">
    <property type="protein sequence ID" value="GIO42311.1"/>
    <property type="molecule type" value="Genomic_DNA"/>
</dbReference>
<evidence type="ECO:0000313" key="4">
    <source>
        <dbReference type="Proteomes" id="UP000678895"/>
    </source>
</evidence>
<reference evidence="3" key="1">
    <citation type="submission" date="2021-03" db="EMBL/GenBank/DDBJ databases">
        <title>Antimicrobial resistance genes in bacteria isolated from Japanese honey, and their potential for conferring macrolide and lincosamide resistance in the American foulbrood pathogen Paenibacillus larvae.</title>
        <authorList>
            <person name="Okamoto M."/>
            <person name="Kumagai M."/>
            <person name="Kanamori H."/>
            <person name="Takamatsu D."/>
        </authorList>
    </citation>
    <scope>NUCLEOTIDE SEQUENCE</scope>
    <source>
        <strain evidence="3">J41TS4</strain>
    </source>
</reference>
<accession>A0A920CJ33</accession>
<protein>
    <recommendedName>
        <fullName evidence="2">Copper amine oxidase-like N-terminal domain-containing protein</fullName>
    </recommendedName>
</protein>
<dbReference type="RefSeq" id="WP_301627076.1">
    <property type="nucleotide sequence ID" value="NZ_BORS01000006.1"/>
</dbReference>
<evidence type="ECO:0000256" key="1">
    <source>
        <dbReference type="SAM" id="SignalP"/>
    </source>
</evidence>
<feature type="chain" id="PRO_5039466299" description="Copper amine oxidase-like N-terminal domain-containing protein" evidence="1">
    <location>
        <begin position="20"/>
        <end position="245"/>
    </location>
</feature>
<keyword evidence="1" id="KW-0732">Signal</keyword>
<keyword evidence="4" id="KW-1185">Reference proteome</keyword>
<dbReference type="InterPro" id="IPR012854">
    <property type="entry name" value="Cu_amine_oxidase-like_N"/>
</dbReference>
<feature type="domain" description="Copper amine oxidase-like N-terminal" evidence="2">
    <location>
        <begin position="57"/>
        <end position="98"/>
    </location>
</feature>
<name>A0A920CJ33_9BACL</name>
<sequence>MKKKILLISFLGTVFLSFAAGASAASTIEKITASLDNGISFLLNGSTWAPKDGNGNKAAPIIYQGTTYVPLRAVAEAAGAEVNFDGAKKQISIDINANEEATTDGQRLPFDEKTVTHVKGFHSSGITRSEADLLFGEVQYNAAFIVNEVNVAKKEFGFTVKEGTKQIGILMGYKDNEDDLDRSATYNITDSKGSSVASGKIEDGKVLGNVIVTNGETEFTVSFESGSTKSVGAGYLIWDESWIEN</sequence>
<dbReference type="Pfam" id="PF07833">
    <property type="entry name" value="Cu_amine_oxidN1"/>
    <property type="match status" value="1"/>
</dbReference>
<gene>
    <name evidence="3" type="ORF">J41TS4_20690</name>
</gene>
<dbReference type="Proteomes" id="UP000678895">
    <property type="component" value="Unassembled WGS sequence"/>
</dbReference>
<feature type="signal peptide" evidence="1">
    <location>
        <begin position="1"/>
        <end position="19"/>
    </location>
</feature>
<comment type="caution">
    <text evidence="3">The sequence shown here is derived from an EMBL/GenBank/DDBJ whole genome shotgun (WGS) entry which is preliminary data.</text>
</comment>